<accession>A0A6C0Y304</accession>
<reference evidence="1 2" key="1">
    <citation type="submission" date="2019-09" db="EMBL/GenBank/DDBJ databases">
        <title>Non-baumannii Acinetobacter spp. carrying blaNDM-1 isolated in China.</title>
        <authorList>
            <person name="Cui C."/>
            <person name="Chen C."/>
            <person name="Sun J."/>
            <person name="Liu Y."/>
        </authorList>
    </citation>
    <scope>NUCLEOTIDE SEQUENCE [LARGE SCALE GENOMIC DNA]</scope>
    <source>
        <strain evidence="1 2">B18</strain>
    </source>
</reference>
<dbReference type="InterPro" id="IPR038765">
    <property type="entry name" value="Papain-like_cys_pep_sf"/>
</dbReference>
<organism evidence="1 2">
    <name type="scientific">Acinetobacter indicus</name>
    <dbReference type="NCBI Taxonomy" id="756892"/>
    <lineage>
        <taxon>Bacteria</taxon>
        <taxon>Pseudomonadati</taxon>
        <taxon>Pseudomonadota</taxon>
        <taxon>Gammaproteobacteria</taxon>
        <taxon>Moraxellales</taxon>
        <taxon>Moraxellaceae</taxon>
        <taxon>Acinetobacter</taxon>
    </lineage>
</organism>
<dbReference type="Pfam" id="PF11992">
    <property type="entry name" value="TgpA_N"/>
    <property type="match status" value="1"/>
</dbReference>
<sequence>MNSSIRISILSSLGLLLLAQLIYLPVLLSIIFIIILISLYFSLQPGRQPIAKYWTFSLIALALLSIYLQYRAFIGVEAGVAVLSTFLFAKALETRTRRDVIILFNFALFVSASSFLFSQSIWMAFMVILSLLSCLIGLYRLQTSEFEYQASAVQALKRDARHVGRFVLYALPFFVLLFMFFPRLPPLWHIPIPENKGITGISDSMSPGDIAELSQSSALAFRIIGDVQQLPPRHELYWRAMVLDEYDGQRWRSSFVNQQPLMRSDVLQPAHARSFDYQYLAADPGVRWVMGLEKSVPLERRYYSQQDWGIVPRRLTQRVEPIPLRWIGDIQAQTVSNAHLNLRINTQFPVQQDLQAQQLAQRLFLHSGQDPERYVQQVLRWYRENGFVYTLTPGRLGQHRVDEFLFQSRQGFCEHYASSFVMLMRYVGIPARVVTGYQGGELAPDGKSWEVRQLDAHAWTEVLLNGKWQRFDPTAMISPQRVEQGMQNLIAEDQAVLGERGSGWTYRHYHLMNKLRIWSDYASYQWQRKVVGYNAESQRGWLAKLGLHSSYANILMLILTILGLLGLYMAWLYYQHLRRQPKLAQLLQTFSKPLPPELQKKPAETFNMWMSRLAAQAESQQHHVFKQTVQLYEQMQYASEQVSEADLKKFKALLNSCASALKNHRKGLS</sequence>
<evidence type="ECO:0000313" key="1">
    <source>
        <dbReference type="EMBL" id="QIC70584.1"/>
    </source>
</evidence>
<dbReference type="PANTHER" id="PTHR42736">
    <property type="entry name" value="PROTEIN-GLUTAMINE GAMMA-GLUTAMYLTRANSFERASE"/>
    <property type="match status" value="1"/>
</dbReference>
<name>A0A6C0Y304_9GAMM</name>
<dbReference type="InterPro" id="IPR002931">
    <property type="entry name" value="Transglutaminase-like"/>
</dbReference>
<dbReference type="RefSeq" id="WP_152342266.1">
    <property type="nucleotide sequence ID" value="NZ_CP044018.1"/>
</dbReference>
<dbReference type="InterPro" id="IPR052901">
    <property type="entry name" value="Bact_TGase-like"/>
</dbReference>
<dbReference type="SMART" id="SM00460">
    <property type="entry name" value="TGc"/>
    <property type="match status" value="1"/>
</dbReference>
<dbReference type="EMBL" id="CP044455">
    <property type="protein sequence ID" value="QIC70584.1"/>
    <property type="molecule type" value="Genomic_DNA"/>
</dbReference>
<dbReference type="Gene3D" id="3.10.620.30">
    <property type="match status" value="1"/>
</dbReference>
<dbReference type="Proteomes" id="UP000503440">
    <property type="component" value="Chromosome"/>
</dbReference>
<dbReference type="PANTHER" id="PTHR42736:SF1">
    <property type="entry name" value="PROTEIN-GLUTAMINE GAMMA-GLUTAMYLTRANSFERASE"/>
    <property type="match status" value="1"/>
</dbReference>
<dbReference type="SUPFAM" id="SSF54001">
    <property type="entry name" value="Cysteine proteinases"/>
    <property type="match status" value="1"/>
</dbReference>
<evidence type="ECO:0000313" key="2">
    <source>
        <dbReference type="Proteomes" id="UP000503440"/>
    </source>
</evidence>
<proteinExistence type="predicted"/>
<dbReference type="AlphaFoldDB" id="A0A6C0Y304"/>
<dbReference type="Pfam" id="PF01841">
    <property type="entry name" value="Transglut_core"/>
    <property type="match status" value="1"/>
</dbReference>
<protein>
    <submittedName>
        <fullName evidence="1">DUF3488 domain-containing protein</fullName>
    </submittedName>
</protein>
<gene>
    <name evidence="1" type="ORF">FSC09_09240</name>
</gene>
<dbReference type="InterPro" id="IPR021878">
    <property type="entry name" value="TgpA_N"/>
</dbReference>